<evidence type="ECO:0000256" key="2">
    <source>
        <dbReference type="ARBA" id="ARBA00023125"/>
    </source>
</evidence>
<dbReference type="SMART" id="SM00345">
    <property type="entry name" value="HTH_GNTR"/>
    <property type="match status" value="1"/>
</dbReference>
<accession>A0A239J4Y7</accession>
<reference evidence="6" key="1">
    <citation type="submission" date="2017-06" db="EMBL/GenBank/DDBJ databases">
        <authorList>
            <person name="Varghese N."/>
            <person name="Submissions S."/>
        </authorList>
    </citation>
    <scope>NUCLEOTIDE SEQUENCE [LARGE SCALE GENOMIC DNA]</scope>
    <source>
        <strain evidence="6">JCM 23211</strain>
    </source>
</reference>
<evidence type="ECO:0000256" key="3">
    <source>
        <dbReference type="ARBA" id="ARBA00023163"/>
    </source>
</evidence>
<dbReference type="GO" id="GO:0003677">
    <property type="term" value="F:DNA binding"/>
    <property type="evidence" value="ECO:0007669"/>
    <property type="project" value="UniProtKB-KW"/>
</dbReference>
<dbReference type="InterPro" id="IPR036388">
    <property type="entry name" value="WH-like_DNA-bd_sf"/>
</dbReference>
<dbReference type="Pfam" id="PF00392">
    <property type="entry name" value="GntR"/>
    <property type="match status" value="1"/>
</dbReference>
<dbReference type="Proteomes" id="UP000198327">
    <property type="component" value="Unassembled WGS sequence"/>
</dbReference>
<dbReference type="AlphaFoldDB" id="A0A239J4Y7"/>
<keyword evidence="1" id="KW-0805">Transcription regulation</keyword>
<evidence type="ECO:0000259" key="4">
    <source>
        <dbReference type="PROSITE" id="PS50949"/>
    </source>
</evidence>
<dbReference type="Gene3D" id="1.10.10.10">
    <property type="entry name" value="Winged helix-like DNA-binding domain superfamily/Winged helix DNA-binding domain"/>
    <property type="match status" value="1"/>
</dbReference>
<name>A0A239J4Y7_9NOCA</name>
<gene>
    <name evidence="5" type="ORF">SAMN05421642_10852</name>
</gene>
<keyword evidence="3" id="KW-0804">Transcription</keyword>
<dbReference type="PROSITE" id="PS50949">
    <property type="entry name" value="HTH_GNTR"/>
    <property type="match status" value="1"/>
</dbReference>
<evidence type="ECO:0000313" key="6">
    <source>
        <dbReference type="Proteomes" id="UP000198327"/>
    </source>
</evidence>
<dbReference type="InterPro" id="IPR000524">
    <property type="entry name" value="Tscrpt_reg_HTH_GntR"/>
</dbReference>
<dbReference type="EMBL" id="FZOW01000008">
    <property type="protein sequence ID" value="SNT00875.1"/>
    <property type="molecule type" value="Genomic_DNA"/>
</dbReference>
<sequence length="148" mass="16353">MFYSHFTNALVKWWQMIAYRIDRRSGIPAYVQLVLQTKQALRLGELTVGERLPTAKDVVGALAINPNTVLKAYRELERDGLVEPRPGLGTFVVATLAKPGMAEKAALTEELDRWVAHGVAAGLDRSDLEALIASALDTRYAEEGDSER</sequence>
<keyword evidence="6" id="KW-1185">Reference proteome</keyword>
<organism evidence="5 6">
    <name type="scientific">Rhodococcoides kyotonense</name>
    <dbReference type="NCBI Taxonomy" id="398843"/>
    <lineage>
        <taxon>Bacteria</taxon>
        <taxon>Bacillati</taxon>
        <taxon>Actinomycetota</taxon>
        <taxon>Actinomycetes</taxon>
        <taxon>Mycobacteriales</taxon>
        <taxon>Nocardiaceae</taxon>
        <taxon>Rhodococcoides</taxon>
    </lineage>
</organism>
<dbReference type="PANTHER" id="PTHR38445:SF7">
    <property type="entry name" value="GNTR-FAMILY TRANSCRIPTIONAL REGULATOR"/>
    <property type="match status" value="1"/>
</dbReference>
<dbReference type="InterPro" id="IPR036390">
    <property type="entry name" value="WH_DNA-bd_sf"/>
</dbReference>
<dbReference type="GO" id="GO:0003700">
    <property type="term" value="F:DNA-binding transcription factor activity"/>
    <property type="evidence" value="ECO:0007669"/>
    <property type="project" value="InterPro"/>
</dbReference>
<evidence type="ECO:0000313" key="5">
    <source>
        <dbReference type="EMBL" id="SNT00875.1"/>
    </source>
</evidence>
<dbReference type="CDD" id="cd07377">
    <property type="entry name" value="WHTH_GntR"/>
    <property type="match status" value="1"/>
</dbReference>
<evidence type="ECO:0000256" key="1">
    <source>
        <dbReference type="ARBA" id="ARBA00023015"/>
    </source>
</evidence>
<dbReference type="SUPFAM" id="SSF46785">
    <property type="entry name" value="Winged helix' DNA-binding domain"/>
    <property type="match status" value="1"/>
</dbReference>
<feature type="domain" description="HTH gntR-type" evidence="4">
    <location>
        <begin position="27"/>
        <end position="95"/>
    </location>
</feature>
<keyword evidence="2" id="KW-0238">DNA-binding</keyword>
<proteinExistence type="predicted"/>
<protein>
    <submittedName>
        <fullName evidence="5">GntR family transcriptional regulator</fullName>
    </submittedName>
</protein>
<dbReference type="PANTHER" id="PTHR38445">
    <property type="entry name" value="HTH-TYPE TRANSCRIPTIONAL REPRESSOR YTRA"/>
    <property type="match status" value="1"/>
</dbReference>